<keyword evidence="2" id="KW-1185">Reference proteome</keyword>
<reference evidence="1" key="1">
    <citation type="submission" date="2023-10" db="EMBL/GenBank/DDBJ databases">
        <title>Characterization and whole genome sequencing of a novel strain of Bergeyella porcorum QD2021 isolated from pig.</title>
        <authorList>
            <person name="Liu G."/>
            <person name="Chen C."/>
            <person name="Han X."/>
        </authorList>
    </citation>
    <scope>NUCLEOTIDE SEQUENCE</scope>
    <source>
        <strain evidence="1">QD2021</strain>
    </source>
</reference>
<gene>
    <name evidence="1" type="ORF">BPO_0474</name>
</gene>
<accession>A0AAU0EZ69</accession>
<evidence type="ECO:0000313" key="2">
    <source>
        <dbReference type="Proteomes" id="UP001432059"/>
    </source>
</evidence>
<proteinExistence type="predicted"/>
<dbReference type="AlphaFoldDB" id="A0AAU0EZ69"/>
<protein>
    <recommendedName>
        <fullName evidence="3">DUF4256 domain-containing protein</fullName>
    </recommendedName>
</protein>
<organism evidence="1 2">
    <name type="scientific">Bergeyella porcorum</name>
    <dbReference type="NCBI Taxonomy" id="1735111"/>
    <lineage>
        <taxon>Bacteria</taxon>
        <taxon>Pseudomonadati</taxon>
        <taxon>Bacteroidota</taxon>
        <taxon>Flavobacteriia</taxon>
        <taxon>Flavobacteriales</taxon>
        <taxon>Weeksellaceae</taxon>
        <taxon>Bergeyella</taxon>
    </lineage>
</organism>
<dbReference type="RefSeq" id="WP_327984785.1">
    <property type="nucleotide sequence ID" value="NZ_CP136426.1"/>
</dbReference>
<evidence type="ECO:0008006" key="3">
    <source>
        <dbReference type="Google" id="ProtNLM"/>
    </source>
</evidence>
<dbReference type="Pfam" id="PF14066">
    <property type="entry name" value="DUF4256"/>
    <property type="match status" value="1"/>
</dbReference>
<dbReference type="InterPro" id="IPR025352">
    <property type="entry name" value="DUF4256"/>
</dbReference>
<dbReference type="Proteomes" id="UP001432059">
    <property type="component" value="Chromosome"/>
</dbReference>
<sequence>MKLLSESEKESLLFSLKTRFEENTHRHLEMSWDRVEEKLRKNPEKLWSLYQMEQTEGEPDVILYDASRDAFCFCDCSKESPKGRRSLCYDLAAWQSRKQTKPSSSACEEAEKMGVSLLSEDEYVFLQTVEPVDTKTSSWLKTPEEMRQLGGALFGDYRFGRVFFYHNGADSYYSARGFRAILWV</sequence>
<dbReference type="KEGG" id="bpor:BPO_0474"/>
<name>A0AAU0EZ69_9FLAO</name>
<evidence type="ECO:0000313" key="1">
    <source>
        <dbReference type="EMBL" id="WOC51121.1"/>
    </source>
</evidence>
<dbReference type="EMBL" id="CP136426">
    <property type="protein sequence ID" value="WOC51121.1"/>
    <property type="molecule type" value="Genomic_DNA"/>
</dbReference>